<evidence type="ECO:0000256" key="1">
    <source>
        <dbReference type="ARBA" id="ARBA00004370"/>
    </source>
</evidence>
<dbReference type="Gene3D" id="3.40.710.10">
    <property type="entry name" value="DD-peptidase/beta-lactamase superfamily"/>
    <property type="match status" value="1"/>
</dbReference>
<dbReference type="GO" id="GO:0005886">
    <property type="term" value="C:plasma membrane"/>
    <property type="evidence" value="ECO:0007669"/>
    <property type="project" value="TreeGrafter"/>
</dbReference>
<dbReference type="PANTHER" id="PTHR30627:SF24">
    <property type="entry name" value="PENICILLIN-BINDING PROTEIN 4B"/>
    <property type="match status" value="1"/>
</dbReference>
<comment type="catalytic activity">
    <reaction evidence="6">
        <text>Preferential cleavage: (Ac)2-L-Lys-D-Ala-|-D-Ala. Also transpeptidation of peptidyl-alanyl moieties that are N-acyl substituents of D-alanine.</text>
        <dbReference type="EC" id="3.4.16.4"/>
    </reaction>
</comment>
<reference evidence="11" key="1">
    <citation type="submission" date="2015-08" db="EMBL/GenBank/DDBJ databases">
        <title>Genome sequencing project for genomic taxonomy and phylogenomics of Bacillus-like bacteria.</title>
        <authorList>
            <person name="Liu B."/>
            <person name="Wang J."/>
            <person name="Zhu Y."/>
            <person name="Liu G."/>
            <person name="Chen Q."/>
            <person name="Chen Z."/>
            <person name="Lan J."/>
            <person name="Che J."/>
            <person name="Ge C."/>
            <person name="Shi H."/>
            <person name="Pan Z."/>
            <person name="Liu X."/>
        </authorList>
    </citation>
    <scope>NUCLEOTIDE SEQUENCE [LARGE SCALE GENOMIC DNA]</scope>
    <source>
        <strain evidence="11">FJAT-4402</strain>
    </source>
</reference>
<dbReference type="EC" id="3.4.16.4" evidence="4"/>
<dbReference type="PATRIC" id="fig|1441095.3.peg.2064"/>
<evidence type="ECO:0000256" key="5">
    <source>
        <dbReference type="ARBA" id="ARBA00023136"/>
    </source>
</evidence>
<feature type="transmembrane region" description="Helical" evidence="7">
    <location>
        <begin position="7"/>
        <end position="26"/>
    </location>
</feature>
<dbReference type="GO" id="GO:0009002">
    <property type="term" value="F:serine-type D-Ala-D-Ala carboxypeptidase activity"/>
    <property type="evidence" value="ECO:0007669"/>
    <property type="project" value="UniProtKB-EC"/>
</dbReference>
<comment type="similarity">
    <text evidence="3">Belongs to the transpeptidase family.</text>
</comment>
<dbReference type="STRING" id="1441095.AM592_09365"/>
<dbReference type="RefSeq" id="WP_053603557.1">
    <property type="nucleotide sequence ID" value="NZ_CP012600.1"/>
</dbReference>
<dbReference type="GO" id="GO:0071972">
    <property type="term" value="F:peptidoglycan L,D-transpeptidase activity"/>
    <property type="evidence" value="ECO:0007669"/>
    <property type="project" value="TreeGrafter"/>
</dbReference>
<dbReference type="SUPFAM" id="SSF56519">
    <property type="entry name" value="Penicillin binding protein dimerisation domain"/>
    <property type="match status" value="1"/>
</dbReference>
<accession>A0A0M4FGS2</accession>
<comment type="subcellular location">
    <subcellularLocation>
        <location evidence="1">Membrane</location>
    </subcellularLocation>
</comment>
<comment type="pathway">
    <text evidence="2">Cell wall biogenesis; peptidoglycan biosynthesis.</text>
</comment>
<dbReference type="InterPro" id="IPR012338">
    <property type="entry name" value="Beta-lactam/transpept-like"/>
</dbReference>
<dbReference type="Pfam" id="PF03717">
    <property type="entry name" value="PBP_dimer"/>
    <property type="match status" value="1"/>
</dbReference>
<feature type="domain" description="Penicillin-binding protein transpeptidase" evidence="8">
    <location>
        <begin position="259"/>
        <end position="567"/>
    </location>
</feature>
<dbReference type="GO" id="GO:0008658">
    <property type="term" value="F:penicillin binding"/>
    <property type="evidence" value="ECO:0007669"/>
    <property type="project" value="InterPro"/>
</dbReference>
<evidence type="ECO:0000256" key="6">
    <source>
        <dbReference type="ARBA" id="ARBA00034000"/>
    </source>
</evidence>
<evidence type="ECO:0000256" key="2">
    <source>
        <dbReference type="ARBA" id="ARBA00004752"/>
    </source>
</evidence>
<dbReference type="UniPathway" id="UPA00219"/>
<dbReference type="AlphaFoldDB" id="A0A0M4FGS2"/>
<evidence type="ECO:0000313" key="11">
    <source>
        <dbReference type="Proteomes" id="UP000067625"/>
    </source>
</evidence>
<dbReference type="SUPFAM" id="SSF56601">
    <property type="entry name" value="beta-lactamase/transpeptidase-like"/>
    <property type="match status" value="1"/>
</dbReference>
<gene>
    <name evidence="10" type="ORF">AM592_09365</name>
</gene>
<dbReference type="Pfam" id="PF00905">
    <property type="entry name" value="Transpeptidase"/>
    <property type="match status" value="1"/>
</dbReference>
<dbReference type="PANTHER" id="PTHR30627">
    <property type="entry name" value="PEPTIDOGLYCAN D,D-TRANSPEPTIDASE"/>
    <property type="match status" value="1"/>
</dbReference>
<keyword evidence="5 7" id="KW-0472">Membrane</keyword>
<dbReference type="InterPro" id="IPR036138">
    <property type="entry name" value="PBP_dimer_sf"/>
</dbReference>
<feature type="domain" description="Penicillin-binding protein dimerisation" evidence="9">
    <location>
        <begin position="60"/>
        <end position="215"/>
    </location>
</feature>
<protein>
    <recommendedName>
        <fullName evidence="4">serine-type D-Ala-D-Ala carboxypeptidase</fullName>
        <ecNumber evidence="4">3.4.16.4</ecNumber>
    </recommendedName>
</protein>
<evidence type="ECO:0000313" key="10">
    <source>
        <dbReference type="EMBL" id="ALC81787.1"/>
    </source>
</evidence>
<evidence type="ECO:0000256" key="3">
    <source>
        <dbReference type="ARBA" id="ARBA00007171"/>
    </source>
</evidence>
<proteinExistence type="inferred from homology"/>
<dbReference type="OrthoDB" id="2985542at2"/>
<organism evidence="10 11">
    <name type="scientific">Bacillus gobiensis</name>
    <dbReference type="NCBI Taxonomy" id="1441095"/>
    <lineage>
        <taxon>Bacteria</taxon>
        <taxon>Bacillati</taxon>
        <taxon>Bacillota</taxon>
        <taxon>Bacilli</taxon>
        <taxon>Bacillales</taxon>
        <taxon>Bacillaceae</taxon>
        <taxon>Bacillus</taxon>
    </lineage>
</organism>
<evidence type="ECO:0000259" key="9">
    <source>
        <dbReference type="Pfam" id="PF03717"/>
    </source>
</evidence>
<dbReference type="GO" id="GO:0071555">
    <property type="term" value="P:cell wall organization"/>
    <property type="evidence" value="ECO:0007669"/>
    <property type="project" value="TreeGrafter"/>
</dbReference>
<reference evidence="10 11" key="2">
    <citation type="journal article" date="2016" name="Int. J. Syst. Evol. Microbiol.">
        <title>Bacillus gobiensis sp. nov., isolated from a soil sample.</title>
        <authorList>
            <person name="Liu B."/>
            <person name="Liu G.H."/>
            <person name="Cetin S."/>
            <person name="Schumann P."/>
            <person name="Pan Z.Z."/>
            <person name="Chen Q.Q."/>
        </authorList>
    </citation>
    <scope>NUCLEOTIDE SEQUENCE [LARGE SCALE GENOMIC DNA]</scope>
    <source>
        <strain evidence="10 11">FJAT-4402</strain>
    </source>
</reference>
<dbReference type="Proteomes" id="UP000067625">
    <property type="component" value="Chromosome"/>
</dbReference>
<keyword evidence="7" id="KW-0812">Transmembrane</keyword>
<keyword evidence="7" id="KW-1133">Transmembrane helix</keyword>
<dbReference type="Gene3D" id="3.90.1310.10">
    <property type="entry name" value="Penicillin-binding protein 2a (Domain 2)"/>
    <property type="match status" value="1"/>
</dbReference>
<name>A0A0M4FGS2_9BACI</name>
<dbReference type="EMBL" id="CP012600">
    <property type="protein sequence ID" value="ALC81787.1"/>
    <property type="molecule type" value="Genomic_DNA"/>
</dbReference>
<dbReference type="InterPro" id="IPR005311">
    <property type="entry name" value="PBP_dimer"/>
</dbReference>
<keyword evidence="11" id="KW-1185">Reference proteome</keyword>
<dbReference type="InterPro" id="IPR050515">
    <property type="entry name" value="Beta-lactam/transpept"/>
</dbReference>
<sequence length="580" mass="65914">MKSFNRVKLVLIVFILFFLILIYRLIDIQLISTESFSKLKVNLLQESVRQRTEEVVISDGRGSFIDRNGESLSIKEKPAVIAFPFIKDQPDLIRQASEILHIDENRLNDLLSDAKKPVVLEEKITDQSIKDINNLKAVGIYGVYMEEKINERLAMHALGVTNEDPGLLRAKYPDKKDLSIRTEVGTSGLERTFDEFLLPETETKLLYHVDGKGNPLFGMDVKYSAEANAFYPLKIQTTLNKKLQESLEAVLRDYQLTKGGAVLVDIENSSIAAMASKPDVNMSDQMTMQNLMLSPVYPGSVFKTVIAAAAIENGLDQPSKTYDCNLNLYGEQGDDKGRLSFEESFAESCNYTFTQLAEEMTTRNQDAIEDMAEKLTLTQNVGWEGTLYHQENFRQLYNEPKSMIWKDENDKRIKKAIDQTAIGQKDVKITPLQAANMMATIARGGEKEQIRLVEKINYKNNTTMYTFKEQKMPGKQLDRYTVQKMQKLLRQVVTSENGTGRRFQDLPYQVAGKSGTAETGLKNDQGKKLYHKWFAGYFPADQPKYALVVVHMDTTSEQAATNPVYYDYVKKVYEIENGQK</sequence>
<dbReference type="InterPro" id="IPR001460">
    <property type="entry name" value="PCN-bd_Tpept"/>
</dbReference>
<evidence type="ECO:0000259" key="8">
    <source>
        <dbReference type="Pfam" id="PF00905"/>
    </source>
</evidence>
<evidence type="ECO:0000256" key="4">
    <source>
        <dbReference type="ARBA" id="ARBA00012448"/>
    </source>
</evidence>
<evidence type="ECO:0000256" key="7">
    <source>
        <dbReference type="SAM" id="Phobius"/>
    </source>
</evidence>
<dbReference type="GO" id="GO:0009252">
    <property type="term" value="P:peptidoglycan biosynthetic process"/>
    <property type="evidence" value="ECO:0007669"/>
    <property type="project" value="UniProtKB-UniPathway"/>
</dbReference>